<reference evidence="5" key="1">
    <citation type="submission" date="2025-08" db="UniProtKB">
        <authorList>
            <consortium name="RefSeq"/>
        </authorList>
    </citation>
    <scope>IDENTIFICATION</scope>
    <source>
        <tissue evidence="5">Blood</tissue>
    </source>
</reference>
<dbReference type="AlphaFoldDB" id="A0A2Y9L4E1"/>
<evidence type="ECO:0000313" key="5">
    <source>
        <dbReference type="RefSeq" id="XP_022380228.1"/>
    </source>
</evidence>
<keyword evidence="4" id="KW-1185">Reference proteome</keyword>
<dbReference type="GO" id="GO:0004864">
    <property type="term" value="F:protein phosphatase inhibitor activity"/>
    <property type="evidence" value="ECO:0007669"/>
    <property type="project" value="UniProtKB-KW"/>
</dbReference>
<dbReference type="RefSeq" id="XP_022380228.1">
    <property type="nucleotide sequence ID" value="XM_022524520.1"/>
</dbReference>
<dbReference type="PANTHER" id="PTHR12398:SF8">
    <property type="entry name" value="RIKEN CDNA 2810408A11 GENE"/>
    <property type="match status" value="1"/>
</dbReference>
<dbReference type="Gene3D" id="6.10.250.1050">
    <property type="match status" value="1"/>
</dbReference>
<dbReference type="Pfam" id="PF04979">
    <property type="entry name" value="IPP-2"/>
    <property type="match status" value="1"/>
</dbReference>
<gene>
    <name evidence="5" type="primary">LOC111161061</name>
</gene>
<comment type="similarity">
    <text evidence="1">Belongs to the protein phosphatase inhibitor 2 family.</text>
</comment>
<dbReference type="Proteomes" id="UP000248482">
    <property type="component" value="Unplaced"/>
</dbReference>
<keyword evidence="2" id="KW-0650">Protein phosphatase inhibitor</keyword>
<proteinExistence type="inferred from homology"/>
<dbReference type="GO" id="GO:0009966">
    <property type="term" value="P:regulation of signal transduction"/>
    <property type="evidence" value="ECO:0007669"/>
    <property type="project" value="InterPro"/>
</dbReference>
<name>A0A2Y9L4E1_ENHLU</name>
<evidence type="ECO:0000256" key="2">
    <source>
        <dbReference type="ARBA" id="ARBA00023272"/>
    </source>
</evidence>
<evidence type="ECO:0000256" key="1">
    <source>
        <dbReference type="ARBA" id="ARBA00005472"/>
    </source>
</evidence>
<evidence type="ECO:0000256" key="3">
    <source>
        <dbReference type="SAM" id="MobiDB-lite"/>
    </source>
</evidence>
<feature type="compositionally biased region" description="Low complexity" evidence="3">
    <location>
        <begin position="37"/>
        <end position="55"/>
    </location>
</feature>
<organism evidence="4 5">
    <name type="scientific">Enhydra lutris kenyoni</name>
    <name type="common">northern sea otter</name>
    <dbReference type="NCBI Taxonomy" id="391180"/>
    <lineage>
        <taxon>Eukaryota</taxon>
        <taxon>Metazoa</taxon>
        <taxon>Chordata</taxon>
        <taxon>Craniata</taxon>
        <taxon>Vertebrata</taxon>
        <taxon>Euteleostomi</taxon>
        <taxon>Mammalia</taxon>
        <taxon>Eutheria</taxon>
        <taxon>Laurasiatheria</taxon>
        <taxon>Carnivora</taxon>
        <taxon>Caniformia</taxon>
        <taxon>Musteloidea</taxon>
        <taxon>Mustelidae</taxon>
        <taxon>Lutrinae</taxon>
        <taxon>Enhydra</taxon>
    </lineage>
</organism>
<feature type="compositionally biased region" description="Acidic residues" evidence="3">
    <location>
        <begin position="405"/>
        <end position="414"/>
    </location>
</feature>
<dbReference type="InterPro" id="IPR007062">
    <property type="entry name" value="PPI-2"/>
</dbReference>
<dbReference type="OrthoDB" id="551302at2759"/>
<accession>A0A2Y9L4E1</accession>
<feature type="compositionally biased region" description="Polar residues" evidence="3">
    <location>
        <begin position="442"/>
        <end position="460"/>
    </location>
</feature>
<evidence type="ECO:0000313" key="4">
    <source>
        <dbReference type="Proteomes" id="UP000248482"/>
    </source>
</evidence>
<feature type="region of interest" description="Disordered" evidence="3">
    <location>
        <begin position="346"/>
        <end position="368"/>
    </location>
</feature>
<dbReference type="KEGG" id="elk:111161061"/>
<dbReference type="STRING" id="391180.A0A2Y9L4E1"/>
<feature type="region of interest" description="Disordered" evidence="3">
    <location>
        <begin position="400"/>
        <end position="420"/>
    </location>
</feature>
<feature type="region of interest" description="Disordered" evidence="3">
    <location>
        <begin position="440"/>
        <end position="470"/>
    </location>
</feature>
<feature type="region of interest" description="Disordered" evidence="3">
    <location>
        <begin position="1"/>
        <end position="68"/>
    </location>
</feature>
<protein>
    <submittedName>
        <fullName evidence="5">Uncharacterized protein LOC111161061</fullName>
    </submittedName>
</protein>
<sequence length="524" mass="56869">MERQEALGAAGCLRGESPGAAPKGVPEGVGAGEADAGPPSGVVPSQGSGPSPHSGEIVTCAPGSSRPTGGVAVLGSGPHRHPGEVAGLSAGPGTHPDGLHAPFPEASVCGTCSPGSGGSGVYSWEYSPSRSGSTCLNLHKPCEDWPRSILKTSTTILMQKSLSAEKKKAQRWDEMNILATYHPADKDYGFMKVDEPSTPYHRLQDSDEDMPGAVSHTVTPQALAERFATMDNFYPKVLRYHNNRSSESSDIFSKTHSSDFDKHRKSHYDEGKFLMAQKSLPFSKKKPCHGACSSLGSGGRVMEPRPVERGRMGGLTGEVQDEIGLVTRNHVPEVKGGALMDTCGSLDAPGNRKTQRDWDDSSDPPTFRNLSLPSATVVWDQDIDQQRKEYYSKGRYLRCSPHPELEEDTEDEPEQRDSSAHFNWVIESPTGTEVRLLEHTGSPVQDPQASEESLAGTSQPGAALSSKDRAESGWCQWVISKGLNWRSPESLEKELGSSPHSPHQNQCRYETLRIRWTQEEESRQ</sequence>
<dbReference type="GeneID" id="111161061"/>
<dbReference type="PANTHER" id="PTHR12398">
    <property type="entry name" value="PROTEIN PHOSPHATASE INHIBITOR"/>
    <property type="match status" value="1"/>
</dbReference>